<gene>
    <name evidence="3" type="ORF">PLEPLA_LOCUS3800</name>
</gene>
<sequence>MATHTRACAHTEARGQTPTTLFVLVRGALLLLGHFSVLLWLHRCGKDVRRVLPSAPVARARPQRTRRSIEALSRKGSPSRNGRRKFRDKCLSFLQCAKHMQHRDMCLATT</sequence>
<protein>
    <submittedName>
        <fullName evidence="3">Uncharacterized protein</fullName>
    </submittedName>
</protein>
<dbReference type="Proteomes" id="UP001153269">
    <property type="component" value="Unassembled WGS sequence"/>
</dbReference>
<keyword evidence="4" id="KW-1185">Reference proteome</keyword>
<organism evidence="3 4">
    <name type="scientific">Pleuronectes platessa</name>
    <name type="common">European plaice</name>
    <dbReference type="NCBI Taxonomy" id="8262"/>
    <lineage>
        <taxon>Eukaryota</taxon>
        <taxon>Metazoa</taxon>
        <taxon>Chordata</taxon>
        <taxon>Craniata</taxon>
        <taxon>Vertebrata</taxon>
        <taxon>Euteleostomi</taxon>
        <taxon>Actinopterygii</taxon>
        <taxon>Neopterygii</taxon>
        <taxon>Teleostei</taxon>
        <taxon>Neoteleostei</taxon>
        <taxon>Acanthomorphata</taxon>
        <taxon>Carangaria</taxon>
        <taxon>Pleuronectiformes</taxon>
        <taxon>Pleuronectoidei</taxon>
        <taxon>Pleuronectidae</taxon>
        <taxon>Pleuronectes</taxon>
    </lineage>
</organism>
<evidence type="ECO:0000256" key="1">
    <source>
        <dbReference type="SAM" id="MobiDB-lite"/>
    </source>
</evidence>
<proteinExistence type="predicted"/>
<feature type="transmembrane region" description="Helical" evidence="2">
    <location>
        <begin position="20"/>
        <end position="41"/>
    </location>
</feature>
<dbReference type="AlphaFoldDB" id="A0A9N7Y9B2"/>
<evidence type="ECO:0000313" key="4">
    <source>
        <dbReference type="Proteomes" id="UP001153269"/>
    </source>
</evidence>
<dbReference type="EMBL" id="CADEAL010000186">
    <property type="protein sequence ID" value="CAB1416044.1"/>
    <property type="molecule type" value="Genomic_DNA"/>
</dbReference>
<keyword evidence="2" id="KW-0812">Transmembrane</keyword>
<evidence type="ECO:0000313" key="3">
    <source>
        <dbReference type="EMBL" id="CAB1416044.1"/>
    </source>
</evidence>
<feature type="region of interest" description="Disordered" evidence="1">
    <location>
        <begin position="58"/>
        <end position="84"/>
    </location>
</feature>
<accession>A0A9N7Y9B2</accession>
<reference evidence="3" key="1">
    <citation type="submission" date="2020-03" db="EMBL/GenBank/DDBJ databases">
        <authorList>
            <person name="Weist P."/>
        </authorList>
    </citation>
    <scope>NUCLEOTIDE SEQUENCE</scope>
</reference>
<comment type="caution">
    <text evidence="3">The sequence shown here is derived from an EMBL/GenBank/DDBJ whole genome shotgun (WGS) entry which is preliminary data.</text>
</comment>
<evidence type="ECO:0000256" key="2">
    <source>
        <dbReference type="SAM" id="Phobius"/>
    </source>
</evidence>
<keyword evidence="2" id="KW-0472">Membrane</keyword>
<keyword evidence="2" id="KW-1133">Transmembrane helix</keyword>
<name>A0A9N7Y9B2_PLEPL</name>